<dbReference type="Gene3D" id="3.40.190.10">
    <property type="entry name" value="Periplasmic binding protein-like II"/>
    <property type="match status" value="2"/>
</dbReference>
<dbReference type="Pfam" id="PF03180">
    <property type="entry name" value="Lipoprotein_9"/>
    <property type="match status" value="1"/>
</dbReference>
<evidence type="ECO:0000256" key="5">
    <source>
        <dbReference type="ARBA" id="ARBA00023288"/>
    </source>
</evidence>
<organism evidence="8 9">
    <name type="scientific">Fructobacillus durionis</name>
    <dbReference type="NCBI Taxonomy" id="283737"/>
    <lineage>
        <taxon>Bacteria</taxon>
        <taxon>Bacillati</taxon>
        <taxon>Bacillota</taxon>
        <taxon>Bacilli</taxon>
        <taxon>Lactobacillales</taxon>
        <taxon>Lactobacillaceae</taxon>
        <taxon>Fructobacillus</taxon>
    </lineage>
</organism>
<dbReference type="OrthoDB" id="9812878at2"/>
<accession>A0A1I1FR92</accession>
<sequence length="279" mass="30846">MSKKSKIINSIVLLVILILGYFSFVQPNQKSTKTVTVGIMSANKRDDAIWSQVAKTAKSKYGITIKFKRFTDYSQPNKALENGDVDLNAFQHYAFLDAYNSKNGTNIKAIAKTVISPIHLYSQSYKSVEDFQDGDTIVVPNDASNESRALYVLKNAGLIKLSSGSSLKTTKDITANPKNLKIKEISADQTARTLGDAKGVVVNGNFATAAGLSSKDAIFTEPLNKDSKSWINIIAARSKDQNKKLYKDVVKSYQTPEVKKVIKEQYGNSELPAWDRDFN</sequence>
<feature type="transmembrane region" description="Helical" evidence="7">
    <location>
        <begin position="7"/>
        <end position="24"/>
    </location>
</feature>
<protein>
    <recommendedName>
        <fullName evidence="6">Lipoprotein</fullName>
    </recommendedName>
</protein>
<dbReference type="STRING" id="283737.SAMN05660453_0785"/>
<comment type="subcellular location">
    <subcellularLocation>
        <location evidence="1">Membrane</location>
        <topology evidence="1">Lipid-anchor</topology>
    </subcellularLocation>
</comment>
<dbReference type="PIRSF" id="PIRSF002854">
    <property type="entry name" value="MetQ"/>
    <property type="match status" value="1"/>
</dbReference>
<dbReference type="PANTHER" id="PTHR30429:SF1">
    <property type="entry name" value="D-METHIONINE-BINDING LIPOPROTEIN METQ-RELATED"/>
    <property type="match status" value="1"/>
</dbReference>
<keyword evidence="4" id="KW-0564">Palmitate</keyword>
<evidence type="ECO:0000313" key="8">
    <source>
        <dbReference type="EMBL" id="SFB99510.1"/>
    </source>
</evidence>
<dbReference type="RefSeq" id="WP_091502269.1">
    <property type="nucleotide sequence ID" value="NZ_FOLI01000003.1"/>
</dbReference>
<gene>
    <name evidence="8" type="ORF">SAMN05660453_0785</name>
</gene>
<dbReference type="EMBL" id="FOLI01000003">
    <property type="protein sequence ID" value="SFB99510.1"/>
    <property type="molecule type" value="Genomic_DNA"/>
</dbReference>
<proteinExistence type="inferred from homology"/>
<dbReference type="AlphaFoldDB" id="A0A1I1FR92"/>
<dbReference type="GO" id="GO:0016020">
    <property type="term" value="C:membrane"/>
    <property type="evidence" value="ECO:0007669"/>
    <property type="project" value="UniProtKB-SubCell"/>
</dbReference>
<reference evidence="8 9" key="1">
    <citation type="submission" date="2016-10" db="EMBL/GenBank/DDBJ databases">
        <authorList>
            <person name="de Groot N.N."/>
        </authorList>
    </citation>
    <scope>NUCLEOTIDE SEQUENCE [LARGE SCALE GENOMIC DNA]</scope>
    <source>
        <strain evidence="8 9">DSM 19113</strain>
    </source>
</reference>
<dbReference type="SUPFAM" id="SSF53850">
    <property type="entry name" value="Periplasmic binding protein-like II"/>
    <property type="match status" value="1"/>
</dbReference>
<dbReference type="Proteomes" id="UP000199376">
    <property type="component" value="Unassembled WGS sequence"/>
</dbReference>
<evidence type="ECO:0000256" key="4">
    <source>
        <dbReference type="ARBA" id="ARBA00023139"/>
    </source>
</evidence>
<evidence type="ECO:0000256" key="3">
    <source>
        <dbReference type="ARBA" id="ARBA00023136"/>
    </source>
</evidence>
<comment type="similarity">
    <text evidence="6">Belongs to the nlpA lipoprotein family.</text>
</comment>
<evidence type="ECO:0000256" key="2">
    <source>
        <dbReference type="ARBA" id="ARBA00022729"/>
    </source>
</evidence>
<keyword evidence="7" id="KW-0812">Transmembrane</keyword>
<dbReference type="InterPro" id="IPR004872">
    <property type="entry name" value="Lipoprotein_NlpA"/>
</dbReference>
<keyword evidence="2" id="KW-0732">Signal</keyword>
<keyword evidence="5 6" id="KW-0449">Lipoprotein</keyword>
<keyword evidence="3 7" id="KW-0472">Membrane</keyword>
<evidence type="ECO:0000256" key="1">
    <source>
        <dbReference type="ARBA" id="ARBA00004635"/>
    </source>
</evidence>
<dbReference type="PANTHER" id="PTHR30429">
    <property type="entry name" value="D-METHIONINE-BINDING LIPOPROTEIN METQ"/>
    <property type="match status" value="1"/>
</dbReference>
<evidence type="ECO:0000256" key="7">
    <source>
        <dbReference type="SAM" id="Phobius"/>
    </source>
</evidence>
<keyword evidence="7" id="KW-1133">Transmembrane helix</keyword>
<evidence type="ECO:0000256" key="6">
    <source>
        <dbReference type="PIRNR" id="PIRNR002854"/>
    </source>
</evidence>
<keyword evidence="9" id="KW-1185">Reference proteome</keyword>
<evidence type="ECO:0000313" key="9">
    <source>
        <dbReference type="Proteomes" id="UP000199376"/>
    </source>
</evidence>
<name>A0A1I1FR92_9LACO</name>